<feature type="region of interest" description="Disordered" evidence="1">
    <location>
        <begin position="507"/>
        <end position="539"/>
    </location>
</feature>
<dbReference type="EMBL" id="WKJJ01000007">
    <property type="protein sequence ID" value="MRV72565.1"/>
    <property type="molecule type" value="Genomic_DNA"/>
</dbReference>
<dbReference type="AlphaFoldDB" id="A0A7X2IMG6"/>
<gene>
    <name evidence="2" type="ORF">GJ700_12690</name>
</gene>
<proteinExistence type="predicted"/>
<dbReference type="InterPro" id="IPR013320">
    <property type="entry name" value="ConA-like_dom_sf"/>
</dbReference>
<name>A0A7X2IMG6_9BURK</name>
<evidence type="ECO:0000313" key="3">
    <source>
        <dbReference type="Proteomes" id="UP000446768"/>
    </source>
</evidence>
<protein>
    <submittedName>
        <fullName evidence="2">Uncharacterized protein</fullName>
    </submittedName>
</protein>
<sequence>MLYAQPQSGPVSIDTGNPLTLGLVSAIVCISGVYFEVISGQTARNTGTQRVRNSRNYPNSSSVSFIGTGSGAAPKFNAQIGIDKIAGPFTIFAEASLEVNASTQDVFKSWESGSGVGLGLAMDDSAQVLNGFTGRVNNSNSSYASASTALGANSETGTHRLAIDSDGTNRHTYAYGLLSSTIASSTMPTAHANRRTYMLGGFDPTSQSSASSVSLVLAWSRVLTAAEHAAIATNPWQVFLDEDDEEELLYAPAGSSTLSGSVAESASGVDDCNAVVIRSAALAEAGSGVDSLTAAAAFAGSIAEAATVSDAPSAIASIAAEAVEATVAADSASGSSVTSASVGEASGAADSQDVAVAASVAVAESSSPAESQNAAMAAAVAVVESASLAESTGGAYVTAGAIAEAGSAADACDWGGMVIPASLSESAGASESVAATPVFAAAIAETVSAADEVVVQAVLNAVCAEAAAATDYVACLAAFAASALESAAAFDMVTAILAGDVVFARAPTGSGYQPRRNEQQTRPNGGAQARPAAIQRNSR</sequence>
<dbReference type="RefSeq" id="WP_154374265.1">
    <property type="nucleotide sequence ID" value="NZ_WKJJ01000007.1"/>
</dbReference>
<keyword evidence="3" id="KW-1185">Reference proteome</keyword>
<evidence type="ECO:0000313" key="2">
    <source>
        <dbReference type="EMBL" id="MRV72565.1"/>
    </source>
</evidence>
<reference evidence="2 3" key="1">
    <citation type="submission" date="2019-11" db="EMBL/GenBank/DDBJ databases">
        <title>Novel species isolated from a subtropical stream in China.</title>
        <authorList>
            <person name="Lu H."/>
        </authorList>
    </citation>
    <scope>NUCLEOTIDE SEQUENCE [LARGE SCALE GENOMIC DNA]</scope>
    <source>
        <strain evidence="2 3">FT92W</strain>
    </source>
</reference>
<accession>A0A7X2IMG6</accession>
<dbReference type="SUPFAM" id="SSF49899">
    <property type="entry name" value="Concanavalin A-like lectins/glucanases"/>
    <property type="match status" value="1"/>
</dbReference>
<organism evidence="2 3">
    <name type="scientific">Pseudoduganella rivuli</name>
    <dbReference type="NCBI Taxonomy" id="2666085"/>
    <lineage>
        <taxon>Bacteria</taxon>
        <taxon>Pseudomonadati</taxon>
        <taxon>Pseudomonadota</taxon>
        <taxon>Betaproteobacteria</taxon>
        <taxon>Burkholderiales</taxon>
        <taxon>Oxalobacteraceae</taxon>
        <taxon>Telluria group</taxon>
        <taxon>Pseudoduganella</taxon>
    </lineage>
</organism>
<comment type="caution">
    <text evidence="2">The sequence shown here is derived from an EMBL/GenBank/DDBJ whole genome shotgun (WGS) entry which is preliminary data.</text>
</comment>
<evidence type="ECO:0000256" key="1">
    <source>
        <dbReference type="SAM" id="MobiDB-lite"/>
    </source>
</evidence>
<dbReference type="Proteomes" id="UP000446768">
    <property type="component" value="Unassembled WGS sequence"/>
</dbReference>